<sequence>MKEVIGMKFSVFTVMVPELTPKDILITLKEQGYDGVEWRCKETSGELRQQPVSFWGNNLCTISPNSTEAQLAELRSQIEQFNIETVSVNPYLDCSNLDDTENVLKIASQLGASMIRVGVPRYDRSVNYQDLFKQARNYLHEVEEMCKQYKIKGLVETHHVTIAPSASLAHRLVDQLDPKYIGVLFDPGNMIFEGYENHKMGLELLGPYLAHVHMKNASWKTKGQREDGSAIWEPAWDLVENGVVNWKQVLSDLKSVGYDGYIGMEDFSGVFTNEEALRHNISFIKHLLDD</sequence>
<dbReference type="InterPro" id="IPR050312">
    <property type="entry name" value="IolE/XylAMocC-like"/>
</dbReference>
<reference evidence="2 3" key="1">
    <citation type="journal article" date="2014" name="Genome Announc.">
        <title>Draft Genome Sequences of Three Alkaliphilic Bacillus Strains, Bacillus wakoensis JCM 9140T, Bacillus akibai JCM 9157T, and Bacillus hemicellulosilyticus JCM 9152T.</title>
        <authorList>
            <person name="Yuki M."/>
            <person name="Oshima K."/>
            <person name="Suda W."/>
            <person name="Oshida Y."/>
            <person name="Kitamura K."/>
            <person name="Iida T."/>
            <person name="Hattori M."/>
            <person name="Ohkuma M."/>
        </authorList>
    </citation>
    <scope>NUCLEOTIDE SEQUENCE [LARGE SCALE GENOMIC DNA]</scope>
    <source>
        <strain evidence="2 3">JCM 9157</strain>
    </source>
</reference>
<name>W4QUD3_HALA3</name>
<evidence type="ECO:0000313" key="2">
    <source>
        <dbReference type="EMBL" id="GAE35228.1"/>
    </source>
</evidence>
<proteinExistence type="predicted"/>
<dbReference type="InterPro" id="IPR036237">
    <property type="entry name" value="Xyl_isomerase-like_sf"/>
</dbReference>
<protein>
    <submittedName>
        <fullName evidence="2">Inosose dehydratase</fullName>
    </submittedName>
</protein>
<dbReference type="InterPro" id="IPR013022">
    <property type="entry name" value="Xyl_isomerase-like_TIM-brl"/>
</dbReference>
<accession>W4QUD3</accession>
<dbReference type="AlphaFoldDB" id="W4QUD3"/>
<dbReference type="Proteomes" id="UP000018896">
    <property type="component" value="Unassembled WGS sequence"/>
</dbReference>
<dbReference type="SUPFAM" id="SSF51658">
    <property type="entry name" value="Xylose isomerase-like"/>
    <property type="match status" value="1"/>
</dbReference>
<dbReference type="Gene3D" id="3.20.20.150">
    <property type="entry name" value="Divalent-metal-dependent TIM barrel enzymes"/>
    <property type="match status" value="1"/>
</dbReference>
<dbReference type="eggNOG" id="COG1082">
    <property type="taxonomic scope" value="Bacteria"/>
</dbReference>
<evidence type="ECO:0000313" key="3">
    <source>
        <dbReference type="Proteomes" id="UP000018896"/>
    </source>
</evidence>
<evidence type="ECO:0000259" key="1">
    <source>
        <dbReference type="Pfam" id="PF01261"/>
    </source>
</evidence>
<comment type="caution">
    <text evidence="2">The sequence shown here is derived from an EMBL/GenBank/DDBJ whole genome shotgun (WGS) entry which is preliminary data.</text>
</comment>
<organism evidence="2 3">
    <name type="scientific">Halalkalibacter akibai (strain ATCC 43226 / DSM 21942 / CIP 109018 / JCM 9157 / 1139)</name>
    <name type="common">Bacillus akibai</name>
    <dbReference type="NCBI Taxonomy" id="1236973"/>
    <lineage>
        <taxon>Bacteria</taxon>
        <taxon>Bacillati</taxon>
        <taxon>Bacillota</taxon>
        <taxon>Bacilli</taxon>
        <taxon>Bacillales</taxon>
        <taxon>Bacillaceae</taxon>
        <taxon>Halalkalibacter</taxon>
    </lineage>
</organism>
<dbReference type="EMBL" id="BAUV01000016">
    <property type="protein sequence ID" value="GAE35228.1"/>
    <property type="molecule type" value="Genomic_DNA"/>
</dbReference>
<keyword evidence="3" id="KW-1185">Reference proteome</keyword>
<dbReference type="STRING" id="1236973.JCM9157_2327"/>
<dbReference type="PANTHER" id="PTHR12110">
    <property type="entry name" value="HYDROXYPYRUVATE ISOMERASE"/>
    <property type="match status" value="1"/>
</dbReference>
<feature type="domain" description="Xylose isomerase-like TIM barrel" evidence="1">
    <location>
        <begin position="28"/>
        <end position="285"/>
    </location>
</feature>
<gene>
    <name evidence="2" type="ORF">JCM9157_2327</name>
</gene>
<dbReference type="Pfam" id="PF01261">
    <property type="entry name" value="AP_endonuc_2"/>
    <property type="match status" value="1"/>
</dbReference>